<proteinExistence type="predicted"/>
<protein>
    <submittedName>
        <fullName evidence="3">Uroporphyrinogen-III synthase</fullName>
        <ecNumber evidence="3">4.2.1.75</ecNumber>
    </submittedName>
</protein>
<feature type="compositionally biased region" description="Pro residues" evidence="1">
    <location>
        <begin position="246"/>
        <end position="263"/>
    </location>
</feature>
<accession>A0ABW5DQW7</accession>
<dbReference type="InterPro" id="IPR003754">
    <property type="entry name" value="4pyrrol_synth_uPrphyn_synth"/>
</dbReference>
<dbReference type="SUPFAM" id="SSF69618">
    <property type="entry name" value="HemD-like"/>
    <property type="match status" value="1"/>
</dbReference>
<dbReference type="Proteomes" id="UP001597295">
    <property type="component" value="Unassembled WGS sequence"/>
</dbReference>
<name>A0ABW5DQW7_9PROT</name>
<dbReference type="RefSeq" id="WP_379876326.1">
    <property type="nucleotide sequence ID" value="NZ_JBHUIP010000010.1"/>
</dbReference>
<evidence type="ECO:0000259" key="2">
    <source>
        <dbReference type="Pfam" id="PF02602"/>
    </source>
</evidence>
<gene>
    <name evidence="3" type="ORF">ACFSM5_10560</name>
</gene>
<keyword evidence="3" id="KW-0456">Lyase</keyword>
<dbReference type="GO" id="GO:0004852">
    <property type="term" value="F:uroporphyrinogen-III synthase activity"/>
    <property type="evidence" value="ECO:0007669"/>
    <property type="project" value="UniProtKB-EC"/>
</dbReference>
<keyword evidence="4" id="KW-1185">Reference proteome</keyword>
<reference evidence="4" key="1">
    <citation type="journal article" date="2019" name="Int. J. Syst. Evol. Microbiol.">
        <title>The Global Catalogue of Microorganisms (GCM) 10K type strain sequencing project: providing services to taxonomists for standard genome sequencing and annotation.</title>
        <authorList>
            <consortium name="The Broad Institute Genomics Platform"/>
            <consortium name="The Broad Institute Genome Sequencing Center for Infectious Disease"/>
            <person name="Wu L."/>
            <person name="Ma J."/>
        </authorList>
    </citation>
    <scope>NUCLEOTIDE SEQUENCE [LARGE SCALE GENOMIC DNA]</scope>
    <source>
        <strain evidence="4">CGMCC 1.19062</strain>
    </source>
</reference>
<comment type="caution">
    <text evidence="3">The sequence shown here is derived from an EMBL/GenBank/DDBJ whole genome shotgun (WGS) entry which is preliminary data.</text>
</comment>
<dbReference type="InterPro" id="IPR036108">
    <property type="entry name" value="4pyrrol_syn_uPrphyn_synt_sf"/>
</dbReference>
<dbReference type="CDD" id="cd06578">
    <property type="entry name" value="HemD"/>
    <property type="match status" value="1"/>
</dbReference>
<dbReference type="Gene3D" id="3.40.50.10090">
    <property type="match status" value="2"/>
</dbReference>
<evidence type="ECO:0000256" key="1">
    <source>
        <dbReference type="SAM" id="MobiDB-lite"/>
    </source>
</evidence>
<organism evidence="3 4">
    <name type="scientific">Lacibacterium aquatile</name>
    <dbReference type="NCBI Taxonomy" id="1168082"/>
    <lineage>
        <taxon>Bacteria</taxon>
        <taxon>Pseudomonadati</taxon>
        <taxon>Pseudomonadota</taxon>
        <taxon>Alphaproteobacteria</taxon>
        <taxon>Rhodospirillales</taxon>
        <taxon>Rhodospirillaceae</taxon>
    </lineage>
</organism>
<dbReference type="EC" id="4.2.1.75" evidence="3"/>
<feature type="region of interest" description="Disordered" evidence="1">
    <location>
        <begin position="239"/>
        <end position="276"/>
    </location>
</feature>
<evidence type="ECO:0000313" key="4">
    <source>
        <dbReference type="Proteomes" id="UP001597295"/>
    </source>
</evidence>
<feature type="domain" description="Tetrapyrrole biosynthesis uroporphyrinogen III synthase" evidence="2">
    <location>
        <begin position="17"/>
        <end position="229"/>
    </location>
</feature>
<evidence type="ECO:0000313" key="3">
    <source>
        <dbReference type="EMBL" id="MFD2263329.1"/>
    </source>
</evidence>
<dbReference type="Pfam" id="PF02602">
    <property type="entry name" value="HEM4"/>
    <property type="match status" value="1"/>
</dbReference>
<sequence length="612" mass="63498">MTGLRLVIPRPLPEAETLAARLTAAGHRPLVSPLLTIQPLETALPDIAAFQALLVTSPSGARALAAATPDRTNKLLAVGAVTAQHLKDAGFSDVVSADGDGRALAALIGRTLKPEAGPLLHVGGADRAVDFQALLPDFKVETAALYEAVAADGLPEELERALRRDELDGILLTSPRIAAIFARLVRDRKLTKSTVRLSAYCLSPAVSDAAALPFGKKRVAAKPDIESLLSLLGETTVAEPTAAVPSPTPAPKPEAAKPTPPKPEVVKPAQAPEGQKSSGGFVPGFIGGVLGAGLVAALLAGTVSTWQPYILPTPATPPTSAAVATPTPSTDPALLDRLRKIEQDFAARPSLARPADAGSDDARIAALEQELAALKARPAEAPAPAVNLDPLRDRLDALDQRMRGAADAGAVTALLARLEEVNRKAEAAEAAAGGQVRDLAQRGNLALATAQIAVAARDGRSFAEPVQALKRLVGTDADFNEPLATLTPIAGNLPTLAALRDEFPAVARAAKTAELVAHDIGWWAEVERLAGRLITIRRTDKPPSDSLDDKLTRTEALLGAGALTEIPALLTGLEPTVEAAVAPWRDKLSARIAADGAVARLTELALTRSGKE</sequence>
<dbReference type="EMBL" id="JBHUIP010000010">
    <property type="protein sequence ID" value="MFD2263329.1"/>
    <property type="molecule type" value="Genomic_DNA"/>
</dbReference>